<dbReference type="PANTHER" id="PTHR38681:SF1">
    <property type="entry name" value="RETROVIRUS-RELATED POL POLYPROTEIN FROM TRANSPOSON 412-LIKE PROTEIN"/>
    <property type="match status" value="1"/>
</dbReference>
<dbReference type="OrthoDB" id="422540at2759"/>
<gene>
    <name evidence="1" type="ORF">WN55_05893</name>
</gene>
<dbReference type="STRING" id="178035.A0A154PPM0"/>
<evidence type="ECO:0000313" key="2">
    <source>
        <dbReference type="Proteomes" id="UP000076502"/>
    </source>
</evidence>
<dbReference type="PANTHER" id="PTHR38681">
    <property type="entry name" value="RETROVIRUS-RELATED POL POLYPROTEIN FROM TRANSPOSON 412-LIKE PROTEIN-RELATED"/>
    <property type="match status" value="1"/>
</dbReference>
<evidence type="ECO:0008006" key="3">
    <source>
        <dbReference type="Google" id="ProtNLM"/>
    </source>
</evidence>
<dbReference type="GO" id="GO:0003676">
    <property type="term" value="F:nucleic acid binding"/>
    <property type="evidence" value="ECO:0007669"/>
    <property type="project" value="InterPro"/>
</dbReference>
<protein>
    <recommendedName>
        <fullName evidence="3">Integrase catalytic domain-containing protein</fullName>
    </recommendedName>
</protein>
<dbReference type="AlphaFoldDB" id="A0A154PPM0"/>
<dbReference type="InterPro" id="IPR036397">
    <property type="entry name" value="RNaseH_sf"/>
</dbReference>
<dbReference type="Gene3D" id="3.30.420.10">
    <property type="entry name" value="Ribonuclease H-like superfamily/Ribonuclease H"/>
    <property type="match status" value="1"/>
</dbReference>
<accession>A0A154PPM0</accession>
<reference evidence="1 2" key="1">
    <citation type="submission" date="2015-07" db="EMBL/GenBank/DDBJ databases">
        <title>The genome of Dufourea novaeangliae.</title>
        <authorList>
            <person name="Pan H."/>
            <person name="Kapheim K."/>
        </authorList>
    </citation>
    <scope>NUCLEOTIDE SEQUENCE [LARGE SCALE GENOMIC DNA]</scope>
    <source>
        <strain evidence="1">0120121106</strain>
        <tissue evidence="1">Whole body</tissue>
    </source>
</reference>
<proteinExistence type="predicted"/>
<sequence>MVERFHRQLKAAIKCHQSEKWTEILPTVLLGIRSAWKDDLSTTSAELVYGEPLKLPGEFLSTSSAENAEDASNFVSRLRNHFAKLNPVNGSQHSLKQPFVFKDLHTASHVFIRTDAAKTILQPPYKGPYAIVRRGDKNCVVSIRGKDVTVSIDRLKPAYILAEGNVNPTSVHDVPSTIINTPTHTPYLQARVTRSGRRVRFPDRFQATR</sequence>
<keyword evidence="2" id="KW-1185">Reference proteome</keyword>
<name>A0A154PPM0_DUFNO</name>
<organism evidence="1 2">
    <name type="scientific">Dufourea novaeangliae</name>
    <name type="common">Sweat bee</name>
    <dbReference type="NCBI Taxonomy" id="178035"/>
    <lineage>
        <taxon>Eukaryota</taxon>
        <taxon>Metazoa</taxon>
        <taxon>Ecdysozoa</taxon>
        <taxon>Arthropoda</taxon>
        <taxon>Hexapoda</taxon>
        <taxon>Insecta</taxon>
        <taxon>Pterygota</taxon>
        <taxon>Neoptera</taxon>
        <taxon>Endopterygota</taxon>
        <taxon>Hymenoptera</taxon>
        <taxon>Apocrita</taxon>
        <taxon>Aculeata</taxon>
        <taxon>Apoidea</taxon>
        <taxon>Anthophila</taxon>
        <taxon>Halictidae</taxon>
        <taxon>Rophitinae</taxon>
        <taxon>Dufourea</taxon>
    </lineage>
</organism>
<dbReference type="Proteomes" id="UP000076502">
    <property type="component" value="Unassembled WGS sequence"/>
</dbReference>
<dbReference type="EMBL" id="KQ434993">
    <property type="protein sequence ID" value="KZC13198.1"/>
    <property type="molecule type" value="Genomic_DNA"/>
</dbReference>
<evidence type="ECO:0000313" key="1">
    <source>
        <dbReference type="EMBL" id="KZC13198.1"/>
    </source>
</evidence>